<dbReference type="EMBL" id="JARQWQ010000100">
    <property type="protein sequence ID" value="KAK2551238.1"/>
    <property type="molecule type" value="Genomic_DNA"/>
</dbReference>
<sequence length="141" mass="16882">MTPRRFQMRRPTRPRGKTYFSTFRMMYLPTMMRRYLTVQPLIKLKSRKKGNFPDMDSEADKDEDDDYEMQSAFLEDKDEFPTPERPQRSRMLPPVKPRSTEDTEQEEEAETENREEDMETNNPEEITADRLLSTYHSSRGS</sequence>
<feature type="compositionally biased region" description="Acidic residues" evidence="1">
    <location>
        <begin position="55"/>
        <end position="68"/>
    </location>
</feature>
<gene>
    <name evidence="2" type="ORF">P5673_028003</name>
</gene>
<name>A0AAD9UV98_ACRCE</name>
<accession>A0AAD9UV98</accession>
<evidence type="ECO:0000256" key="1">
    <source>
        <dbReference type="SAM" id="MobiDB-lite"/>
    </source>
</evidence>
<keyword evidence="3" id="KW-1185">Reference proteome</keyword>
<comment type="caution">
    <text evidence="2">The sequence shown here is derived from an EMBL/GenBank/DDBJ whole genome shotgun (WGS) entry which is preliminary data.</text>
</comment>
<feature type="compositionally biased region" description="Acidic residues" evidence="1">
    <location>
        <begin position="102"/>
        <end position="119"/>
    </location>
</feature>
<reference evidence="2" key="2">
    <citation type="journal article" date="2023" name="Science">
        <title>Genomic signatures of disease resistance in endangered staghorn corals.</title>
        <authorList>
            <person name="Vollmer S.V."/>
            <person name="Selwyn J.D."/>
            <person name="Despard B.A."/>
            <person name="Roesel C.L."/>
        </authorList>
    </citation>
    <scope>NUCLEOTIDE SEQUENCE</scope>
    <source>
        <strain evidence="2">K2</strain>
    </source>
</reference>
<feature type="region of interest" description="Disordered" evidence="1">
    <location>
        <begin position="43"/>
        <end position="141"/>
    </location>
</feature>
<dbReference type="Proteomes" id="UP001249851">
    <property type="component" value="Unassembled WGS sequence"/>
</dbReference>
<proteinExistence type="predicted"/>
<evidence type="ECO:0000313" key="2">
    <source>
        <dbReference type="EMBL" id="KAK2551238.1"/>
    </source>
</evidence>
<reference evidence="2" key="1">
    <citation type="journal article" date="2023" name="G3 (Bethesda)">
        <title>Whole genome assembly and annotation of the endangered Caribbean coral Acropora cervicornis.</title>
        <authorList>
            <person name="Selwyn J.D."/>
            <person name="Vollmer S.V."/>
        </authorList>
    </citation>
    <scope>NUCLEOTIDE SEQUENCE</scope>
    <source>
        <strain evidence="2">K2</strain>
    </source>
</reference>
<protein>
    <submittedName>
        <fullName evidence="2">Uncharacterized protein</fullName>
    </submittedName>
</protein>
<evidence type="ECO:0000313" key="3">
    <source>
        <dbReference type="Proteomes" id="UP001249851"/>
    </source>
</evidence>
<organism evidence="2 3">
    <name type="scientific">Acropora cervicornis</name>
    <name type="common">Staghorn coral</name>
    <dbReference type="NCBI Taxonomy" id="6130"/>
    <lineage>
        <taxon>Eukaryota</taxon>
        <taxon>Metazoa</taxon>
        <taxon>Cnidaria</taxon>
        <taxon>Anthozoa</taxon>
        <taxon>Hexacorallia</taxon>
        <taxon>Scleractinia</taxon>
        <taxon>Astrocoeniina</taxon>
        <taxon>Acroporidae</taxon>
        <taxon>Acropora</taxon>
    </lineage>
</organism>
<dbReference type="AlphaFoldDB" id="A0AAD9UV98"/>